<proteinExistence type="predicted"/>
<reference evidence="2 3" key="1">
    <citation type="submission" date="2014-08" db="EMBL/GenBank/DDBJ databases">
        <title>Whole genome shotgun sequence of Rhizobium rubi NBRC 13261.</title>
        <authorList>
            <person name="Katano-Makiyama Y."/>
            <person name="Hosoyama A."/>
            <person name="Hashimoto M."/>
            <person name="Hosoyama Y."/>
            <person name="Noguchi M."/>
            <person name="Tsuchikane K."/>
            <person name="Uohara A."/>
            <person name="Ohji S."/>
            <person name="Ichikawa N."/>
            <person name="Kimura A."/>
            <person name="Yamazoe A."/>
            <person name="Fujita N."/>
        </authorList>
    </citation>
    <scope>NUCLEOTIDE SEQUENCE [LARGE SCALE GENOMIC DNA]</scope>
    <source>
        <strain evidence="2 3">NBRC 13261</strain>
    </source>
</reference>
<feature type="compositionally biased region" description="Basic and acidic residues" evidence="1">
    <location>
        <begin position="26"/>
        <end position="41"/>
    </location>
</feature>
<feature type="compositionally biased region" description="Polar residues" evidence="1">
    <location>
        <begin position="1"/>
        <end position="12"/>
    </location>
</feature>
<dbReference type="AlphaFoldDB" id="A0A081CWU7"/>
<protein>
    <recommendedName>
        <fullName evidence="4">Replication protein</fullName>
    </recommendedName>
</protein>
<dbReference type="OrthoDB" id="8452512at2"/>
<sequence length="274" mass="30052">MSSNPSHYSGQSPLFRRLINGPLEGEETRKIATKSDDDKTSEPLAEQGFERDSSDARLVAPQQTSTTLKKPTNEDTSTPLKAPLTDQAETPLPATPKAAKPKKQAPKKWRNLSDIEKLTEAHITAESLGALAFTINFSDRLQKTLSAFSDPTRLISGYIGRELRKALGHSLPHVFTIEVSRSGKLHAHGAVVIGDDLREERIASIDKALGRAGGKLKAARIVCQTQSYLDHLHNGEGWAKYLAKSRSATCKHLGTDKISFISTDLLRLARFSME</sequence>
<feature type="region of interest" description="Disordered" evidence="1">
    <location>
        <begin position="1"/>
        <end position="108"/>
    </location>
</feature>
<evidence type="ECO:0008006" key="4">
    <source>
        <dbReference type="Google" id="ProtNLM"/>
    </source>
</evidence>
<evidence type="ECO:0000313" key="2">
    <source>
        <dbReference type="EMBL" id="GAK71143.1"/>
    </source>
</evidence>
<evidence type="ECO:0000313" key="3">
    <source>
        <dbReference type="Proteomes" id="UP000028701"/>
    </source>
</evidence>
<name>A0A081CWU7_9HYPH</name>
<dbReference type="EMBL" id="BBJU01000015">
    <property type="protein sequence ID" value="GAK71143.1"/>
    <property type="molecule type" value="Genomic_DNA"/>
</dbReference>
<dbReference type="RefSeq" id="WP_131367793.1">
    <property type="nucleotide sequence ID" value="NZ_BBJU01000015.1"/>
</dbReference>
<evidence type="ECO:0000256" key="1">
    <source>
        <dbReference type="SAM" id="MobiDB-lite"/>
    </source>
</evidence>
<dbReference type="eggNOG" id="ENOG5033KC8">
    <property type="taxonomic scope" value="Bacteria"/>
</dbReference>
<dbReference type="Proteomes" id="UP000028701">
    <property type="component" value="Unassembled WGS sequence"/>
</dbReference>
<accession>A0A081CWU7</accession>
<organism evidence="2 3">
    <name type="scientific">Agrobacterium rubi TR3 = NBRC 13261</name>
    <dbReference type="NCBI Taxonomy" id="1368415"/>
    <lineage>
        <taxon>Bacteria</taxon>
        <taxon>Pseudomonadati</taxon>
        <taxon>Pseudomonadota</taxon>
        <taxon>Alphaproteobacteria</taxon>
        <taxon>Hyphomicrobiales</taxon>
        <taxon>Rhizobiaceae</taxon>
        <taxon>Rhizobium/Agrobacterium group</taxon>
        <taxon>Agrobacterium</taxon>
    </lineage>
</organism>
<comment type="caution">
    <text evidence="2">The sequence shown here is derived from an EMBL/GenBank/DDBJ whole genome shotgun (WGS) entry which is preliminary data.</text>
</comment>
<feature type="compositionally biased region" description="Basic residues" evidence="1">
    <location>
        <begin position="99"/>
        <end position="108"/>
    </location>
</feature>
<feature type="compositionally biased region" description="Polar residues" evidence="1">
    <location>
        <begin position="61"/>
        <end position="79"/>
    </location>
</feature>
<gene>
    <name evidence="2" type="ORF">RRU01S_15_00680</name>
</gene>